<feature type="transmembrane region" description="Helical" evidence="5">
    <location>
        <begin position="146"/>
        <end position="171"/>
    </location>
</feature>
<reference evidence="6 7" key="1">
    <citation type="submission" date="2015-09" db="EMBL/GenBank/DDBJ databases">
        <title>Sorangium comparison.</title>
        <authorList>
            <person name="Zaburannyi N."/>
            <person name="Bunk B."/>
            <person name="Overmann J."/>
            <person name="Mueller R."/>
        </authorList>
    </citation>
    <scope>NUCLEOTIDE SEQUENCE [LARGE SCALE GENOMIC DNA]</scope>
    <source>
        <strain evidence="6 7">So ce836</strain>
    </source>
</reference>
<evidence type="ECO:0000313" key="6">
    <source>
        <dbReference type="EMBL" id="AUX31326.1"/>
    </source>
</evidence>
<dbReference type="Proteomes" id="UP000295497">
    <property type="component" value="Chromosome"/>
</dbReference>
<dbReference type="AlphaFoldDB" id="A0A4P2QN42"/>
<dbReference type="Pfam" id="PF03699">
    <property type="entry name" value="UPF0182"/>
    <property type="match status" value="1"/>
</dbReference>
<dbReference type="RefSeq" id="WP_129575136.1">
    <property type="nucleotide sequence ID" value="NZ_CP012672.1"/>
</dbReference>
<feature type="transmembrane region" description="Helical" evidence="5">
    <location>
        <begin position="29"/>
        <end position="49"/>
    </location>
</feature>
<dbReference type="GO" id="GO:0005886">
    <property type="term" value="C:plasma membrane"/>
    <property type="evidence" value="ECO:0007669"/>
    <property type="project" value="UniProtKB-SubCell"/>
</dbReference>
<organism evidence="6 7">
    <name type="scientific">Sorangium cellulosum</name>
    <name type="common">Polyangium cellulosum</name>
    <dbReference type="NCBI Taxonomy" id="56"/>
    <lineage>
        <taxon>Bacteria</taxon>
        <taxon>Pseudomonadati</taxon>
        <taxon>Myxococcota</taxon>
        <taxon>Polyangia</taxon>
        <taxon>Polyangiales</taxon>
        <taxon>Polyangiaceae</taxon>
        <taxon>Sorangium</taxon>
    </lineage>
</organism>
<feature type="transmembrane region" description="Helical" evidence="5">
    <location>
        <begin position="6"/>
        <end position="22"/>
    </location>
</feature>
<feature type="transmembrane region" description="Helical" evidence="5">
    <location>
        <begin position="232"/>
        <end position="256"/>
    </location>
</feature>
<dbReference type="GO" id="GO:0005576">
    <property type="term" value="C:extracellular region"/>
    <property type="evidence" value="ECO:0007669"/>
    <property type="project" value="TreeGrafter"/>
</dbReference>
<comment type="similarity">
    <text evidence="5">Belongs to the UPF0182 family.</text>
</comment>
<accession>A0A4P2QN42</accession>
<comment type="subcellular location">
    <subcellularLocation>
        <location evidence="5">Cell membrane</location>
        <topology evidence="5">Multi-pass membrane protein</topology>
    </subcellularLocation>
</comment>
<dbReference type="EMBL" id="CP012672">
    <property type="protein sequence ID" value="AUX31326.1"/>
    <property type="molecule type" value="Genomic_DNA"/>
</dbReference>
<name>A0A4P2QN42_SORCE</name>
<evidence type="ECO:0000256" key="3">
    <source>
        <dbReference type="ARBA" id="ARBA00022989"/>
    </source>
</evidence>
<evidence type="ECO:0000256" key="4">
    <source>
        <dbReference type="ARBA" id="ARBA00023136"/>
    </source>
</evidence>
<keyword evidence="4 5" id="KW-0472">Membrane</keyword>
<feature type="transmembrane region" description="Helical" evidence="5">
    <location>
        <begin position="276"/>
        <end position="294"/>
    </location>
</feature>
<keyword evidence="2 5" id="KW-0812">Transmembrane</keyword>
<dbReference type="InterPro" id="IPR005372">
    <property type="entry name" value="UPF0182"/>
</dbReference>
<proteinExistence type="inferred from homology"/>
<evidence type="ECO:0000256" key="2">
    <source>
        <dbReference type="ARBA" id="ARBA00022692"/>
    </source>
</evidence>
<gene>
    <name evidence="6" type="ORF">SOCE836_034550</name>
</gene>
<feature type="transmembrane region" description="Helical" evidence="5">
    <location>
        <begin position="315"/>
        <end position="333"/>
    </location>
</feature>
<evidence type="ECO:0000256" key="5">
    <source>
        <dbReference type="HAMAP-Rule" id="MF_01600"/>
    </source>
</evidence>
<dbReference type="HAMAP" id="MF_01600">
    <property type="entry name" value="UPF0182"/>
    <property type="match status" value="1"/>
</dbReference>
<dbReference type="PANTHER" id="PTHR39344">
    <property type="entry name" value="UPF0182 PROTEIN SLL1060"/>
    <property type="match status" value="1"/>
</dbReference>
<keyword evidence="3 5" id="KW-1133">Transmembrane helix</keyword>
<sequence length="997" mass="109645">MYVLFILVLLGAGAALIAWGMWMRRRLPVAAGALLAAGTLAFFGFLSFWGEYLWFAELGYTARFWKATLARLLSALVAASLGGLLVFLLTRPARSPGARRVPTLLGAALGALWGFFGWEVILRFLAQVPTAQRDPILGRSTSFYLFSLPFYDAVTFLLWALALFALAGAAVDAGLASARRTARHPTAEHAAAPPAGHVTRPPADLPAERAAAPNIVAPAADAAPAGAARYRAVFFSLGALALVVAWGRWLAAYHLMYSSSGVVVGPGWTDVHVRLPATRIVAVIAALVGIALFLPPVQRALCRAAAVERGAGRRALAWLVAPPALLVAVPWALGMHALPALVQWLKVVPNELALERPYLAHNIAFTRAGFRLHDVEVTEFPVSDRLTRETLANNRDLLAEVRIWDPRALDAVIQQFQAIRLYYEMPGIDIDRYAVGDRYRQVMLAPRELNAENLPRDHQTFVNRRFKYTHGYGVAMASAHDFTRDGQPNLLVKDIPPVSASPELAIERPEIYYGETTHGYVVANSREPEFDYPSGSENVYTRYAGTGGIALDGLFRKLLFGWKLGGTSLLVSGIPTDDSRVMFRREVRERVGAIAPFLALDRDPYIVVAGGRLHWILDAYTTSSYYPYSESFFSAEGAGMSGARAPGDAGGRAGFTHHLRRANYVRNSVKAVVDAYDGSVRLYVFEPEDPIVQVYSRIFPGLLLPREEMPAELRAHVRYPEDFLLAQGLVYAKYHMKDPEVFYNQEDLWARATEKYYDEVQPVEPYYVMWRPPGEGRPEFTQILPFTPKDRQVLIGWLAGMSDGDNYGRMLAYKFPKDTRVLGTQQMDTKIDQDPVLSAQLSLWSQRGQKVIRGNALVIPVEDTLLYVEPIFLQADTAAYPELRVVVVMHGDRMSYASSLDAALRGLIEGGPPPEPAAAGLPGVPEGPGARGATDALAQRANDALASYLRLLGERRFHEAAASLEALSRTLEALQGSRSADRVFPLASFGCTLRDVR</sequence>
<evidence type="ECO:0000313" key="7">
    <source>
        <dbReference type="Proteomes" id="UP000295497"/>
    </source>
</evidence>
<feature type="transmembrane region" description="Helical" evidence="5">
    <location>
        <begin position="101"/>
        <end position="126"/>
    </location>
</feature>
<feature type="transmembrane region" description="Helical" evidence="5">
    <location>
        <begin position="69"/>
        <end position="89"/>
    </location>
</feature>
<protein>
    <recommendedName>
        <fullName evidence="5">UPF0182 protein SOCE836_034550</fullName>
    </recommendedName>
</protein>
<dbReference type="PANTHER" id="PTHR39344:SF1">
    <property type="entry name" value="UPF0182 PROTEIN SLL1060"/>
    <property type="match status" value="1"/>
</dbReference>
<evidence type="ECO:0000256" key="1">
    <source>
        <dbReference type="ARBA" id="ARBA00022475"/>
    </source>
</evidence>
<keyword evidence="1 5" id="KW-1003">Cell membrane</keyword>